<keyword evidence="4" id="KW-1185">Reference proteome</keyword>
<evidence type="ECO:0000313" key="3">
    <source>
        <dbReference type="EMBL" id="MBF2735379.1"/>
    </source>
</evidence>
<reference evidence="3" key="1">
    <citation type="submission" date="2020-10" db="EMBL/GenBank/DDBJ databases">
        <title>An improved Amphimedon queenslandica hologenome assembly reveals how three proteobacterial symbionts can extend the metabolic phenotypic of their marine sponge host.</title>
        <authorList>
            <person name="Degnan B."/>
            <person name="Degnan S."/>
            <person name="Xiang X."/>
        </authorList>
    </citation>
    <scope>NUCLEOTIDE SEQUENCE</scope>
    <source>
        <strain evidence="3">AqS2</strain>
    </source>
</reference>
<dbReference type="InterPro" id="IPR008775">
    <property type="entry name" value="Phytyl_CoA_dOase-like"/>
</dbReference>
<dbReference type="SUPFAM" id="SSF51197">
    <property type="entry name" value="Clavaminate synthase-like"/>
    <property type="match status" value="1"/>
</dbReference>
<evidence type="ECO:0000313" key="4">
    <source>
        <dbReference type="Proteomes" id="UP000604381"/>
    </source>
</evidence>
<gene>
    <name evidence="3" type="ORF">ISN26_04775</name>
</gene>
<dbReference type="PANTHER" id="PTHR20883:SF14">
    <property type="entry name" value="PHYTANOYL-COA DIOXYGENASE"/>
    <property type="match status" value="1"/>
</dbReference>
<dbReference type="AlphaFoldDB" id="A0A930UHK6"/>
<keyword evidence="1" id="KW-0560">Oxidoreductase</keyword>
<dbReference type="GO" id="GO:0016706">
    <property type="term" value="F:2-oxoglutarate-dependent dioxygenase activity"/>
    <property type="evidence" value="ECO:0007669"/>
    <property type="project" value="UniProtKB-ARBA"/>
</dbReference>
<dbReference type="PANTHER" id="PTHR20883">
    <property type="entry name" value="PHYTANOYL-COA DIOXYGENASE DOMAIN CONTAINING 1"/>
    <property type="match status" value="1"/>
</dbReference>
<dbReference type="PROSITE" id="PS51471">
    <property type="entry name" value="FE2OG_OXY"/>
    <property type="match status" value="1"/>
</dbReference>
<keyword evidence="1" id="KW-0479">Metal-binding</keyword>
<name>A0A930UHK6_9GAMM</name>
<evidence type="ECO:0000259" key="2">
    <source>
        <dbReference type="PROSITE" id="PS51471"/>
    </source>
</evidence>
<dbReference type="Proteomes" id="UP000604381">
    <property type="component" value="Unassembled WGS sequence"/>
</dbReference>
<dbReference type="EMBL" id="JADHEI010000033">
    <property type="protein sequence ID" value="MBF2735379.1"/>
    <property type="molecule type" value="Genomic_DNA"/>
</dbReference>
<comment type="similarity">
    <text evidence="1">Belongs to the iron/ascorbate-dependent oxidoreductase family.</text>
</comment>
<organism evidence="3 4">
    <name type="scientific">Candidatus Amphirhobacter heronislandensis</name>
    <dbReference type="NCBI Taxonomy" id="1732024"/>
    <lineage>
        <taxon>Bacteria</taxon>
        <taxon>Pseudomonadati</taxon>
        <taxon>Pseudomonadota</taxon>
        <taxon>Gammaproteobacteria</taxon>
        <taxon>Candidatus Tethybacterales</taxon>
        <taxon>Candidatus Tethybacteraceae</taxon>
        <taxon>Candidatus Amphirhobacter</taxon>
    </lineage>
</organism>
<proteinExistence type="inferred from homology"/>
<keyword evidence="1" id="KW-0408">Iron</keyword>
<dbReference type="Gene3D" id="2.60.120.620">
    <property type="entry name" value="q2cbj1_9rhob like domain"/>
    <property type="match status" value="1"/>
</dbReference>
<keyword evidence="3" id="KW-0223">Dioxygenase</keyword>
<protein>
    <submittedName>
        <fullName evidence="3">Phytanoyl-CoA dioxygenase family protein</fullName>
    </submittedName>
</protein>
<sequence>MGALTAEQKEFFAENGYLVARGAAAPGLRQAIVAEYEAKLQELIADWIAAGRMAADQAGLPFKESIMASYAAGCDFFQPLDISLPGGDIGPDTPMHASPAVFALMVSDGILDIMEDLLGPEILSNPIQHVRIKPPSRILSGDEHRSHITHTAWHQDRGVARASADQTSMVTVWVAITDADEQNGCLQVIPGSHKGELLGHCPQPQAGIPANLMDESKARPLPVKAGDAICFHPLTIHGAMANVSERLRWSFDLRYSKAGEPTGREEFPDFVARSRANPASELRDAAEWERMWAATKENLTGVKDLRLHRWSQDAPICA</sequence>
<evidence type="ECO:0000256" key="1">
    <source>
        <dbReference type="RuleBase" id="RU003682"/>
    </source>
</evidence>
<dbReference type="InterPro" id="IPR005123">
    <property type="entry name" value="Oxoglu/Fe-dep_dioxygenase_dom"/>
</dbReference>
<feature type="domain" description="Fe2OG dioxygenase" evidence="2">
    <location>
        <begin position="123"/>
        <end position="257"/>
    </location>
</feature>
<dbReference type="Pfam" id="PF05721">
    <property type="entry name" value="PhyH"/>
    <property type="match status" value="1"/>
</dbReference>
<accession>A0A930UHK6</accession>
<comment type="caution">
    <text evidence="3">The sequence shown here is derived from an EMBL/GenBank/DDBJ whole genome shotgun (WGS) entry which is preliminary data.</text>
</comment>
<dbReference type="GO" id="GO:0005506">
    <property type="term" value="F:iron ion binding"/>
    <property type="evidence" value="ECO:0007669"/>
    <property type="project" value="UniProtKB-ARBA"/>
</dbReference>